<dbReference type="InterPro" id="IPR046342">
    <property type="entry name" value="CBS_dom_sf"/>
</dbReference>
<protein>
    <submittedName>
        <fullName evidence="6">CBS domain-containing protein</fullName>
    </submittedName>
</protein>
<feature type="domain" description="CBS" evidence="5">
    <location>
        <begin position="68"/>
        <end position="132"/>
    </location>
</feature>
<evidence type="ECO:0000256" key="2">
    <source>
        <dbReference type="ARBA" id="ARBA00022737"/>
    </source>
</evidence>
<evidence type="ECO:0000313" key="6">
    <source>
        <dbReference type="EMBL" id="SES87521.1"/>
    </source>
</evidence>
<dbReference type="SUPFAM" id="SSF54631">
    <property type="entry name" value="CBS-domain pair"/>
    <property type="match status" value="2"/>
</dbReference>
<feature type="domain" description="CBS" evidence="5">
    <location>
        <begin position="134"/>
        <end position="191"/>
    </location>
</feature>
<evidence type="ECO:0000256" key="1">
    <source>
        <dbReference type="ARBA" id="ARBA00022605"/>
    </source>
</evidence>
<dbReference type="Gene3D" id="3.10.580.10">
    <property type="entry name" value="CBS-domain"/>
    <property type="match status" value="2"/>
</dbReference>
<dbReference type="InterPro" id="IPR051462">
    <property type="entry name" value="CBS_domain-containing"/>
</dbReference>
<keyword evidence="4" id="KW-0129">CBS domain</keyword>
<dbReference type="PANTHER" id="PTHR48108:SF34">
    <property type="entry name" value="CBS DOMAIN-CONTAINING PROTEIN YHCV"/>
    <property type="match status" value="1"/>
</dbReference>
<dbReference type="Pfam" id="PF00571">
    <property type="entry name" value="CBS"/>
    <property type="match status" value="4"/>
</dbReference>
<dbReference type="GO" id="GO:0009086">
    <property type="term" value="P:methionine biosynthetic process"/>
    <property type="evidence" value="ECO:0007669"/>
    <property type="project" value="UniProtKB-KW"/>
</dbReference>
<gene>
    <name evidence="6" type="ORF">SAMN04488587_1411</name>
</gene>
<organism evidence="6 7">
    <name type="scientific">Methanococcoides vulcani</name>
    <dbReference type="NCBI Taxonomy" id="1353158"/>
    <lineage>
        <taxon>Archaea</taxon>
        <taxon>Methanobacteriati</taxon>
        <taxon>Methanobacteriota</taxon>
        <taxon>Stenosarchaea group</taxon>
        <taxon>Methanomicrobia</taxon>
        <taxon>Methanosarcinales</taxon>
        <taxon>Methanosarcinaceae</taxon>
        <taxon>Methanococcoides</taxon>
    </lineage>
</organism>
<accession>A0A1I0A0F9</accession>
<evidence type="ECO:0000313" key="7">
    <source>
        <dbReference type="Proteomes" id="UP000243338"/>
    </source>
</evidence>
<dbReference type="EMBL" id="FOHQ01000003">
    <property type="protein sequence ID" value="SES87521.1"/>
    <property type="molecule type" value="Genomic_DNA"/>
</dbReference>
<name>A0A1I0A0F9_9EURY</name>
<dbReference type="OrthoDB" id="8919at2157"/>
<dbReference type="Proteomes" id="UP000243338">
    <property type="component" value="Unassembled WGS sequence"/>
</dbReference>
<dbReference type="SMART" id="SM00116">
    <property type="entry name" value="CBS"/>
    <property type="match status" value="4"/>
</dbReference>
<feature type="domain" description="CBS" evidence="5">
    <location>
        <begin position="208"/>
        <end position="263"/>
    </location>
</feature>
<keyword evidence="1" id="KW-0028">Amino-acid biosynthesis</keyword>
<keyword evidence="3" id="KW-0486">Methionine biosynthesis</keyword>
<dbReference type="AlphaFoldDB" id="A0A1I0A0F9"/>
<dbReference type="CDD" id="cd02205">
    <property type="entry name" value="CBS_pair_SF"/>
    <property type="match status" value="3"/>
</dbReference>
<dbReference type="PROSITE" id="PS51371">
    <property type="entry name" value="CBS"/>
    <property type="match status" value="4"/>
</dbReference>
<dbReference type="RefSeq" id="WP_091689899.1">
    <property type="nucleotide sequence ID" value="NZ_CAAGSJ010000005.1"/>
</dbReference>
<evidence type="ECO:0000259" key="5">
    <source>
        <dbReference type="PROSITE" id="PS51371"/>
    </source>
</evidence>
<dbReference type="STRING" id="1353158.SAMN04488587_1411"/>
<evidence type="ECO:0000256" key="3">
    <source>
        <dbReference type="ARBA" id="ARBA00023167"/>
    </source>
</evidence>
<feature type="domain" description="CBS" evidence="5">
    <location>
        <begin position="7"/>
        <end position="65"/>
    </location>
</feature>
<dbReference type="InterPro" id="IPR000644">
    <property type="entry name" value="CBS_dom"/>
</dbReference>
<proteinExistence type="predicted"/>
<keyword evidence="7" id="KW-1185">Reference proteome</keyword>
<reference evidence="7" key="1">
    <citation type="submission" date="2016-10" db="EMBL/GenBank/DDBJ databases">
        <authorList>
            <person name="Varghese N."/>
            <person name="Submissions S."/>
        </authorList>
    </citation>
    <scope>NUCLEOTIDE SEQUENCE [LARGE SCALE GENOMIC DNA]</scope>
    <source>
        <strain evidence="7">SLH 33</strain>
    </source>
</reference>
<sequence>MTVGQIMSKDGVFVKKDDFVTHARQMLRDHFLRSLPVIDGSERLVGILTDQDVLNITANKSHVTVAGYARECPLITPDMDAIKAARLLVEVGMHRVPVVASTSDRKLVGMLSDVDLLKKFKITRISPKMVKEIMETKVKTCNPNDSISKVWQNMLDQDFTGIPVVSEKNKPMGMITRMDIIKAGFARIGSSDAHGTKPNDSTKVEKLMSTPIYATLPETSISKAIEMVLHYDIGRLIIISDSKMVGIVGRHDLLKACLVGKTSE</sequence>
<dbReference type="PANTHER" id="PTHR48108">
    <property type="entry name" value="CBS DOMAIN-CONTAINING PROTEIN CBSX2, CHLOROPLASTIC"/>
    <property type="match status" value="1"/>
</dbReference>
<keyword evidence="2" id="KW-0677">Repeat</keyword>
<evidence type="ECO:0000256" key="4">
    <source>
        <dbReference type="PROSITE-ProRule" id="PRU00703"/>
    </source>
</evidence>